<evidence type="ECO:0000313" key="3">
    <source>
        <dbReference type="Proteomes" id="UP000886885"/>
    </source>
</evidence>
<dbReference type="OrthoDB" id="2018403at2759"/>
<feature type="transmembrane region" description="Helical" evidence="1">
    <location>
        <begin position="62"/>
        <end position="83"/>
    </location>
</feature>
<reference evidence="2" key="1">
    <citation type="journal article" date="2020" name="bioRxiv">
        <title>Hybrid origin of Populus tomentosa Carr. identified through genome sequencing and phylogenomic analysis.</title>
        <authorList>
            <person name="An X."/>
            <person name="Gao K."/>
            <person name="Chen Z."/>
            <person name="Li J."/>
            <person name="Yang X."/>
            <person name="Yang X."/>
            <person name="Zhou J."/>
            <person name="Guo T."/>
            <person name="Zhao T."/>
            <person name="Huang S."/>
            <person name="Miao D."/>
            <person name="Khan W.U."/>
            <person name="Rao P."/>
            <person name="Ye M."/>
            <person name="Lei B."/>
            <person name="Liao W."/>
            <person name="Wang J."/>
            <person name="Ji L."/>
            <person name="Li Y."/>
            <person name="Guo B."/>
            <person name="Mustafa N.S."/>
            <person name="Li S."/>
            <person name="Yun Q."/>
            <person name="Keller S.R."/>
            <person name="Mao J."/>
            <person name="Zhang R."/>
            <person name="Strauss S.H."/>
        </authorList>
    </citation>
    <scope>NUCLEOTIDE SEQUENCE</scope>
    <source>
        <strain evidence="2">GM15</strain>
        <tissue evidence="2">Leaf</tissue>
    </source>
</reference>
<dbReference type="AlphaFoldDB" id="A0A8X7ZT39"/>
<evidence type="ECO:0000256" key="1">
    <source>
        <dbReference type="SAM" id="Phobius"/>
    </source>
</evidence>
<gene>
    <name evidence="2" type="ORF">POTOM_016618</name>
</gene>
<dbReference type="EMBL" id="JAAWWB010000008">
    <property type="protein sequence ID" value="KAG6776828.1"/>
    <property type="molecule type" value="Genomic_DNA"/>
</dbReference>
<sequence>MELALLVQSPLSCSGRGVFSERNGLKIKPFLVGSFPHVRSGQLSSVSVFLNSWTKEFPASGFSFRITATAGLFKFCSLFFLWIL</sequence>
<name>A0A8X7ZT39_POPTO</name>
<proteinExistence type="predicted"/>
<keyword evidence="1" id="KW-0812">Transmembrane</keyword>
<protein>
    <submittedName>
        <fullName evidence="2">Uncharacterized protein</fullName>
    </submittedName>
</protein>
<keyword evidence="1" id="KW-0472">Membrane</keyword>
<accession>A0A8X7ZT39</accession>
<dbReference type="Proteomes" id="UP000886885">
    <property type="component" value="Chromosome 4D"/>
</dbReference>
<comment type="caution">
    <text evidence="2">The sequence shown here is derived from an EMBL/GenBank/DDBJ whole genome shotgun (WGS) entry which is preliminary data.</text>
</comment>
<organism evidence="2 3">
    <name type="scientific">Populus tomentosa</name>
    <name type="common">Chinese white poplar</name>
    <dbReference type="NCBI Taxonomy" id="118781"/>
    <lineage>
        <taxon>Eukaryota</taxon>
        <taxon>Viridiplantae</taxon>
        <taxon>Streptophyta</taxon>
        <taxon>Embryophyta</taxon>
        <taxon>Tracheophyta</taxon>
        <taxon>Spermatophyta</taxon>
        <taxon>Magnoliopsida</taxon>
        <taxon>eudicotyledons</taxon>
        <taxon>Gunneridae</taxon>
        <taxon>Pentapetalae</taxon>
        <taxon>rosids</taxon>
        <taxon>fabids</taxon>
        <taxon>Malpighiales</taxon>
        <taxon>Salicaceae</taxon>
        <taxon>Saliceae</taxon>
        <taxon>Populus</taxon>
    </lineage>
</organism>
<keyword evidence="3" id="KW-1185">Reference proteome</keyword>
<keyword evidence="1" id="KW-1133">Transmembrane helix</keyword>
<evidence type="ECO:0000313" key="2">
    <source>
        <dbReference type="EMBL" id="KAG6776828.1"/>
    </source>
</evidence>